<accession>A0A6G0ZNG1</accession>
<name>A0A6G0ZNG1_APHCR</name>
<keyword evidence="3" id="KW-1185">Reference proteome</keyword>
<feature type="domain" description="Pre-C2HC" evidence="1">
    <location>
        <begin position="117"/>
        <end position="185"/>
    </location>
</feature>
<dbReference type="EMBL" id="VUJU01000106">
    <property type="protein sequence ID" value="KAF0773031.1"/>
    <property type="molecule type" value="Genomic_DNA"/>
</dbReference>
<dbReference type="AlphaFoldDB" id="A0A6G0ZNG1"/>
<dbReference type="SMART" id="SM00596">
    <property type="entry name" value="PRE_C2HC"/>
    <property type="match status" value="1"/>
</dbReference>
<proteinExistence type="predicted"/>
<evidence type="ECO:0000259" key="1">
    <source>
        <dbReference type="SMART" id="SM00596"/>
    </source>
</evidence>
<dbReference type="Pfam" id="PF07530">
    <property type="entry name" value="PRE_C2HC"/>
    <property type="match status" value="1"/>
</dbReference>
<protein>
    <recommendedName>
        <fullName evidence="1">Pre-C2HC domain-containing protein</fullName>
    </recommendedName>
</protein>
<evidence type="ECO:0000313" key="2">
    <source>
        <dbReference type="EMBL" id="KAF0773031.1"/>
    </source>
</evidence>
<gene>
    <name evidence="2" type="ORF">FWK35_00000072</name>
</gene>
<evidence type="ECO:0000313" key="3">
    <source>
        <dbReference type="Proteomes" id="UP000478052"/>
    </source>
</evidence>
<reference evidence="2 3" key="1">
    <citation type="submission" date="2019-08" db="EMBL/GenBank/DDBJ databases">
        <title>Whole genome of Aphis craccivora.</title>
        <authorList>
            <person name="Voronova N.V."/>
            <person name="Shulinski R.S."/>
            <person name="Bandarenka Y.V."/>
            <person name="Zhorov D.G."/>
            <person name="Warner D."/>
        </authorList>
    </citation>
    <scope>NUCLEOTIDE SEQUENCE [LARGE SCALE GENOMIC DNA]</scope>
    <source>
        <strain evidence="2">180601</strain>
        <tissue evidence="2">Whole Body</tissue>
    </source>
</reference>
<dbReference type="InterPro" id="IPR006579">
    <property type="entry name" value="Pre_C2HC_dom"/>
</dbReference>
<dbReference type="Proteomes" id="UP000478052">
    <property type="component" value="Unassembled WGS sequence"/>
</dbReference>
<dbReference type="OrthoDB" id="8063754at2759"/>
<sequence length="253" mass="29306">MSRKDTPKRQLCHRIKVWIWGIMATVHLNKNKSPQIFIKNLTNLSKLRNVLSLILGPEEFNFKLSKDFLIFNMHDCTSHYKVVEYLTKTNLSFHTFTLRQDYPTQAVIRHLCHSIPAEDIEAALTELGFPVLSVHPFLNRVTQSPLSLFSVSLEPIESSHNIFKLTKLLNSTITVKKPRKSRFPPQSMKCQLYSHTRSYCRHTPRCVKCSETHLTADCTKSWNYLRNVLYVLEPIRQIIKAALPTKNSLSSKI</sequence>
<organism evidence="2 3">
    <name type="scientific">Aphis craccivora</name>
    <name type="common">Cowpea aphid</name>
    <dbReference type="NCBI Taxonomy" id="307492"/>
    <lineage>
        <taxon>Eukaryota</taxon>
        <taxon>Metazoa</taxon>
        <taxon>Ecdysozoa</taxon>
        <taxon>Arthropoda</taxon>
        <taxon>Hexapoda</taxon>
        <taxon>Insecta</taxon>
        <taxon>Pterygota</taxon>
        <taxon>Neoptera</taxon>
        <taxon>Paraneoptera</taxon>
        <taxon>Hemiptera</taxon>
        <taxon>Sternorrhyncha</taxon>
        <taxon>Aphidomorpha</taxon>
        <taxon>Aphidoidea</taxon>
        <taxon>Aphididae</taxon>
        <taxon>Aphidini</taxon>
        <taxon>Aphis</taxon>
        <taxon>Aphis</taxon>
    </lineage>
</organism>
<comment type="caution">
    <text evidence="2">The sequence shown here is derived from an EMBL/GenBank/DDBJ whole genome shotgun (WGS) entry which is preliminary data.</text>
</comment>